<feature type="signal peptide" evidence="10">
    <location>
        <begin position="1"/>
        <end position="19"/>
    </location>
</feature>
<dbReference type="SUPFAM" id="SSF56935">
    <property type="entry name" value="Porins"/>
    <property type="match status" value="1"/>
</dbReference>
<feature type="domain" description="TonB-dependent receptor-like beta-barrel" evidence="11">
    <location>
        <begin position="184"/>
        <end position="635"/>
    </location>
</feature>
<feature type="domain" description="TonB-dependent receptor plug" evidence="12">
    <location>
        <begin position="43"/>
        <end position="125"/>
    </location>
</feature>
<dbReference type="InterPro" id="IPR012910">
    <property type="entry name" value="Plug_dom"/>
</dbReference>
<dbReference type="PANTHER" id="PTHR30069:SF49">
    <property type="entry name" value="OUTER MEMBRANE PROTEIN C"/>
    <property type="match status" value="1"/>
</dbReference>
<dbReference type="Pfam" id="PF00593">
    <property type="entry name" value="TonB_dep_Rec_b-barrel"/>
    <property type="match status" value="1"/>
</dbReference>
<evidence type="ECO:0000256" key="10">
    <source>
        <dbReference type="SAM" id="SignalP"/>
    </source>
</evidence>
<comment type="similarity">
    <text evidence="8 9">Belongs to the TonB-dependent receptor family.</text>
</comment>
<evidence type="ECO:0000313" key="13">
    <source>
        <dbReference type="EMBL" id="QOR62946.1"/>
    </source>
</evidence>
<dbReference type="InterPro" id="IPR039426">
    <property type="entry name" value="TonB-dep_rcpt-like"/>
</dbReference>
<evidence type="ECO:0000256" key="3">
    <source>
        <dbReference type="ARBA" id="ARBA00022452"/>
    </source>
</evidence>
<keyword evidence="6 8" id="KW-0472">Membrane</keyword>
<evidence type="ECO:0000259" key="12">
    <source>
        <dbReference type="Pfam" id="PF07715"/>
    </source>
</evidence>
<dbReference type="KEGG" id="sinu:IMZ28_01420"/>
<comment type="subcellular location">
    <subcellularLocation>
        <location evidence="1 8">Cell outer membrane</location>
        <topology evidence="1 8">Multi-pass membrane protein</topology>
    </subcellularLocation>
</comment>
<keyword evidence="10" id="KW-0732">Signal</keyword>
<reference evidence="13 14" key="1">
    <citation type="submission" date="2020-10" db="EMBL/GenBank/DDBJ databases">
        <title>The genome of sulfurovum sp.</title>
        <authorList>
            <person name="Xie S."/>
            <person name="Shao Z."/>
            <person name="Jiang L."/>
        </authorList>
    </citation>
    <scope>NUCLEOTIDE SEQUENCE [LARGE SCALE GENOMIC DNA]</scope>
    <source>
        <strain evidence="13 14">ST-419</strain>
    </source>
</reference>
<keyword evidence="4 8" id="KW-0812">Transmembrane</keyword>
<dbReference type="AlphaFoldDB" id="A0A7M1S6H7"/>
<proteinExistence type="inferred from homology"/>
<dbReference type="GO" id="GO:0044718">
    <property type="term" value="P:siderophore transmembrane transport"/>
    <property type="evidence" value="ECO:0007669"/>
    <property type="project" value="TreeGrafter"/>
</dbReference>
<evidence type="ECO:0000256" key="2">
    <source>
        <dbReference type="ARBA" id="ARBA00022448"/>
    </source>
</evidence>
<keyword evidence="3 8" id="KW-1134">Transmembrane beta strand</keyword>
<dbReference type="PANTHER" id="PTHR30069">
    <property type="entry name" value="TONB-DEPENDENT OUTER MEMBRANE RECEPTOR"/>
    <property type="match status" value="1"/>
</dbReference>
<dbReference type="Gene3D" id="2.170.130.10">
    <property type="entry name" value="TonB-dependent receptor, plug domain"/>
    <property type="match status" value="1"/>
</dbReference>
<evidence type="ECO:0000256" key="4">
    <source>
        <dbReference type="ARBA" id="ARBA00022692"/>
    </source>
</evidence>
<evidence type="ECO:0000256" key="7">
    <source>
        <dbReference type="ARBA" id="ARBA00023237"/>
    </source>
</evidence>
<keyword evidence="14" id="KW-1185">Reference proteome</keyword>
<name>A0A7M1S6H7_9BACT</name>
<evidence type="ECO:0000256" key="6">
    <source>
        <dbReference type="ARBA" id="ARBA00023136"/>
    </source>
</evidence>
<keyword evidence="7 8" id="KW-0998">Cell outer membrane</keyword>
<dbReference type="InterPro" id="IPR036942">
    <property type="entry name" value="Beta-barrel_TonB_sf"/>
</dbReference>
<evidence type="ECO:0000313" key="14">
    <source>
        <dbReference type="Proteomes" id="UP000595074"/>
    </source>
</evidence>
<dbReference type="GO" id="GO:0015344">
    <property type="term" value="F:siderophore uptake transmembrane transporter activity"/>
    <property type="evidence" value="ECO:0007669"/>
    <property type="project" value="TreeGrafter"/>
</dbReference>
<dbReference type="Pfam" id="PF07715">
    <property type="entry name" value="Plug"/>
    <property type="match status" value="1"/>
</dbReference>
<dbReference type="Proteomes" id="UP000595074">
    <property type="component" value="Chromosome"/>
</dbReference>
<sequence>MIKKQTIALSLVCAVSLHAAQAELGTIDVEANIDTEVIKDVHGEEIKSADLAEALFKQSPSVSLVRRSGIANDVIVRGQKKDNISVTMDGVKVYGACPNRMDPPVSHVLTNNIDYIEINEGPYNVEDFGVLSADVKIHTIKPKKEFTGDLNLGFGSWGYKKGAFSMSGGTDRVRVLLSGSVETSGQYEDGNGDDFVGQIARNISEGVVPPDAQYQSVYQDMDAYTKKTFMAKLFWDITDNQELRLGYTANRSDDILYPSSKMDALYDDSDIYNLEYIVKELGRYSKELDFQLYRSTVEHPMSTMYRETAVIKGFEMTHALETKMQGAKIKNRFELDNHTITTGLDYSLRNWDGGYYKDGVPLPESVFHSIYDVDTKNTAVFIKDKIKMDKLVLEVGLRYDDTTITSDNASQQSNDYNELNGYIFGTYHTDTGTKYFIGLGKSSRVPDAKELYWIGSMGNEIGTPDLEDTVNYEFDIGLEKQFDNATLKVKAFYSMLDNYIAYNANNVNMMGAAENAYENVDATIYGIELSGIYIATESLYFDYGMSYQRGKKETPLTGQTGTNMPEIPPFKLNAAVNYDYDDSLVLRAELIASDSWTHIDWENGEQELDAYAILNLKGTKNFGKHFELTLGIDNIFDKTYAVSNTYKDLILLTDTSGGVDNVMLMNEPGRYFYTNLSYKF</sequence>
<dbReference type="CDD" id="cd01347">
    <property type="entry name" value="ligand_gated_channel"/>
    <property type="match status" value="1"/>
</dbReference>
<evidence type="ECO:0000256" key="9">
    <source>
        <dbReference type="RuleBase" id="RU003357"/>
    </source>
</evidence>
<evidence type="ECO:0000256" key="5">
    <source>
        <dbReference type="ARBA" id="ARBA00023077"/>
    </source>
</evidence>
<evidence type="ECO:0000256" key="8">
    <source>
        <dbReference type="PROSITE-ProRule" id="PRU01360"/>
    </source>
</evidence>
<keyword evidence="2 8" id="KW-0813">Transport</keyword>
<protein>
    <submittedName>
        <fullName evidence="13">TonB-dependent receptor</fullName>
    </submittedName>
</protein>
<dbReference type="GO" id="GO:0009279">
    <property type="term" value="C:cell outer membrane"/>
    <property type="evidence" value="ECO:0007669"/>
    <property type="project" value="UniProtKB-SubCell"/>
</dbReference>
<dbReference type="EMBL" id="CP063164">
    <property type="protein sequence ID" value="QOR62946.1"/>
    <property type="molecule type" value="Genomic_DNA"/>
</dbReference>
<keyword evidence="5 9" id="KW-0798">TonB box</keyword>
<dbReference type="Gene3D" id="2.40.170.20">
    <property type="entry name" value="TonB-dependent receptor, beta-barrel domain"/>
    <property type="match status" value="1"/>
</dbReference>
<feature type="chain" id="PRO_5029909853" evidence="10">
    <location>
        <begin position="20"/>
        <end position="680"/>
    </location>
</feature>
<dbReference type="InterPro" id="IPR000531">
    <property type="entry name" value="Beta-barrel_TonB"/>
</dbReference>
<evidence type="ECO:0000256" key="1">
    <source>
        <dbReference type="ARBA" id="ARBA00004571"/>
    </source>
</evidence>
<organism evidence="13 14">
    <name type="scientific">Sulfurovum indicum</name>
    <dbReference type="NCBI Taxonomy" id="2779528"/>
    <lineage>
        <taxon>Bacteria</taxon>
        <taxon>Pseudomonadati</taxon>
        <taxon>Campylobacterota</taxon>
        <taxon>Epsilonproteobacteria</taxon>
        <taxon>Campylobacterales</taxon>
        <taxon>Sulfurovaceae</taxon>
        <taxon>Sulfurovum</taxon>
    </lineage>
</organism>
<accession>A0A7M1S6H7</accession>
<gene>
    <name evidence="13" type="ORF">IMZ28_01420</name>
</gene>
<keyword evidence="13" id="KW-0675">Receptor</keyword>
<dbReference type="PROSITE" id="PS52016">
    <property type="entry name" value="TONB_DEPENDENT_REC_3"/>
    <property type="match status" value="1"/>
</dbReference>
<evidence type="ECO:0000259" key="11">
    <source>
        <dbReference type="Pfam" id="PF00593"/>
    </source>
</evidence>
<dbReference type="InterPro" id="IPR037066">
    <property type="entry name" value="Plug_dom_sf"/>
</dbReference>